<keyword evidence="2" id="KW-1133">Transmembrane helix</keyword>
<keyword evidence="2" id="KW-0812">Transmembrane</keyword>
<dbReference type="AlphaFoldDB" id="A0A5R9FHQ8"/>
<sequence>MPIRALQLLFRLSVIGFLTGGFLIVIGQALGLALGDAGWVAAVEEHAGPAVFIVAGVSGLLAFVLSYLTTEELPGTPTTPQDLQPAAVPRPK</sequence>
<feature type="transmembrane region" description="Helical" evidence="2">
    <location>
        <begin position="12"/>
        <end position="35"/>
    </location>
</feature>
<reference evidence="3 4" key="1">
    <citation type="submission" date="2019-05" db="EMBL/GenBank/DDBJ databases">
        <title>Streptomyces sp. NEAU-C151, a novel actinomycete isolated from soil.</title>
        <authorList>
            <person name="Han L."/>
            <person name="Jiang H."/>
        </authorList>
    </citation>
    <scope>NUCLEOTIDE SEQUENCE [LARGE SCALE GENOMIC DNA]</scope>
    <source>
        <strain evidence="3 4">NEAU-C151</strain>
    </source>
</reference>
<proteinExistence type="predicted"/>
<organism evidence="3 4">
    <name type="scientific">Streptomyces montanus</name>
    <dbReference type="NCBI Taxonomy" id="2580423"/>
    <lineage>
        <taxon>Bacteria</taxon>
        <taxon>Bacillati</taxon>
        <taxon>Actinomycetota</taxon>
        <taxon>Actinomycetes</taxon>
        <taxon>Kitasatosporales</taxon>
        <taxon>Streptomycetaceae</taxon>
        <taxon>Streptomyces</taxon>
    </lineage>
</organism>
<gene>
    <name evidence="3" type="ORF">FE633_41695</name>
</gene>
<name>A0A5R9FHQ8_9ACTN</name>
<evidence type="ECO:0000256" key="1">
    <source>
        <dbReference type="SAM" id="MobiDB-lite"/>
    </source>
</evidence>
<dbReference type="EMBL" id="VBZC01000079">
    <property type="protein sequence ID" value="TLS40393.1"/>
    <property type="molecule type" value="Genomic_DNA"/>
</dbReference>
<keyword evidence="4" id="KW-1185">Reference proteome</keyword>
<evidence type="ECO:0000256" key="2">
    <source>
        <dbReference type="SAM" id="Phobius"/>
    </source>
</evidence>
<comment type="caution">
    <text evidence="3">The sequence shown here is derived from an EMBL/GenBank/DDBJ whole genome shotgun (WGS) entry which is preliminary data.</text>
</comment>
<protein>
    <submittedName>
        <fullName evidence="3">Uncharacterized protein</fullName>
    </submittedName>
</protein>
<keyword evidence="2" id="KW-0472">Membrane</keyword>
<feature type="transmembrane region" description="Helical" evidence="2">
    <location>
        <begin position="47"/>
        <end position="68"/>
    </location>
</feature>
<evidence type="ECO:0000313" key="4">
    <source>
        <dbReference type="Proteomes" id="UP000305906"/>
    </source>
</evidence>
<evidence type="ECO:0000313" key="3">
    <source>
        <dbReference type="EMBL" id="TLS40393.1"/>
    </source>
</evidence>
<accession>A0A5R9FHQ8</accession>
<dbReference type="RefSeq" id="WP_138050378.1">
    <property type="nucleotide sequence ID" value="NZ_VBZC01000079.1"/>
</dbReference>
<feature type="region of interest" description="Disordered" evidence="1">
    <location>
        <begin position="72"/>
        <end position="92"/>
    </location>
</feature>
<dbReference type="Proteomes" id="UP000305906">
    <property type="component" value="Unassembled WGS sequence"/>
</dbReference>